<reference evidence="1 2" key="1">
    <citation type="submission" date="2021-01" db="EMBL/GenBank/DDBJ databases">
        <title>Belnapia mucosa sp. nov. and Belnapia arida sp. nov., isolated from the Tabernas Desert (Almeria, Spain).</title>
        <authorList>
            <person name="Molina-Menor E."/>
            <person name="Vidal-Verdu A."/>
            <person name="Calonge A."/>
            <person name="Satari L."/>
            <person name="Pereto J."/>
            <person name="Porcar M."/>
        </authorList>
    </citation>
    <scope>NUCLEOTIDE SEQUENCE [LARGE SCALE GENOMIC DNA]</scope>
    <source>
        <strain evidence="1 2">T18</strain>
    </source>
</reference>
<dbReference type="Proteomes" id="UP000660885">
    <property type="component" value="Unassembled WGS sequence"/>
</dbReference>
<sequence length="351" mass="39370">MAAPLLDIRRIYLEPAAAALPRGQEVLARFPAAERVEVASHWRIPELREAEPEDYLRPKREVLVLGVKKGLPFRPNGRSADFIAPSSSNGCAMACAYCYVARRKGHANPITVFANIEQILAATARHATKQGPKPEPNQVDPRDWVYDLGENGDLSVDALISDNVRDLVALFRTLPKAKGSFATKGVTPALLGYDPQGRTRIRMSLMPHGIAKLLDVRAPSIAERMAFVPELHRAGYEVHLNFSPVVLHEGWEAEWTALFAELDDLLPAAVKQQLAAEIIMLTHNEALHDVNLAWHPKAEEMLWRPDIQEEKRSEAGGVNLRYRTGWKGKWLARFQALLAQHMPYCRVRYAF</sequence>
<gene>
    <name evidence="1" type="ORF">JMJ56_04875</name>
</gene>
<dbReference type="NCBIfam" id="TIGR03886">
    <property type="entry name" value="lyase_spl_fam"/>
    <property type="match status" value="1"/>
</dbReference>
<dbReference type="Gene3D" id="3.80.30.30">
    <property type="match status" value="1"/>
</dbReference>
<proteinExistence type="predicted"/>
<dbReference type="PANTHER" id="PTHR37822">
    <property type="entry name" value="SPORE PHOTOPRODUCT LYASE-RELATED"/>
    <property type="match status" value="1"/>
</dbReference>
<evidence type="ECO:0000313" key="1">
    <source>
        <dbReference type="EMBL" id="MBL6077330.1"/>
    </source>
</evidence>
<keyword evidence="1" id="KW-0456">Lyase</keyword>
<dbReference type="Pfam" id="PF20903">
    <property type="entry name" value="SPL"/>
    <property type="match status" value="1"/>
</dbReference>
<dbReference type="InterPro" id="IPR049539">
    <property type="entry name" value="SPL"/>
</dbReference>
<dbReference type="PANTHER" id="PTHR37822:SF2">
    <property type="entry name" value="SPORE PHOTOPRODUCT LYASE"/>
    <property type="match status" value="1"/>
</dbReference>
<keyword evidence="2" id="KW-1185">Reference proteome</keyword>
<organism evidence="1 2">
    <name type="scientific">Belnapia arida</name>
    <dbReference type="NCBI Taxonomy" id="2804533"/>
    <lineage>
        <taxon>Bacteria</taxon>
        <taxon>Pseudomonadati</taxon>
        <taxon>Pseudomonadota</taxon>
        <taxon>Alphaproteobacteria</taxon>
        <taxon>Acetobacterales</taxon>
        <taxon>Roseomonadaceae</taxon>
        <taxon>Belnapia</taxon>
    </lineage>
</organism>
<dbReference type="InterPro" id="IPR023805">
    <property type="entry name" value="Uncharacterised_Spl-rel"/>
</dbReference>
<protein>
    <submittedName>
        <fullName evidence="1">Spore photoproduct lyase family protein</fullName>
    </submittedName>
</protein>
<name>A0ABS1TY08_9PROT</name>
<accession>A0ABS1TY08</accession>
<dbReference type="GO" id="GO:0016829">
    <property type="term" value="F:lyase activity"/>
    <property type="evidence" value="ECO:0007669"/>
    <property type="project" value="UniProtKB-KW"/>
</dbReference>
<evidence type="ECO:0000313" key="2">
    <source>
        <dbReference type="Proteomes" id="UP000660885"/>
    </source>
</evidence>
<comment type="caution">
    <text evidence="1">The sequence shown here is derived from an EMBL/GenBank/DDBJ whole genome shotgun (WGS) entry which is preliminary data.</text>
</comment>
<dbReference type="RefSeq" id="WP_202830450.1">
    <property type="nucleotide sequence ID" value="NZ_JAETWB010000001.1"/>
</dbReference>
<dbReference type="Gene3D" id="3.40.50.12110">
    <property type="match status" value="1"/>
</dbReference>
<dbReference type="EMBL" id="JAETWB010000001">
    <property type="protein sequence ID" value="MBL6077330.1"/>
    <property type="molecule type" value="Genomic_DNA"/>
</dbReference>